<evidence type="ECO:0000313" key="2">
    <source>
        <dbReference type="EMBL" id="KAL2644133.1"/>
    </source>
</evidence>
<accession>A0ABD1Z9P5</accession>
<name>A0ABD1Z9P5_9MARC</name>
<dbReference type="AlphaFoldDB" id="A0ABD1Z9P5"/>
<protein>
    <submittedName>
        <fullName evidence="2">Uncharacterized protein</fullName>
    </submittedName>
</protein>
<comment type="caution">
    <text evidence="2">The sequence shown here is derived from an EMBL/GenBank/DDBJ whole genome shotgun (WGS) entry which is preliminary data.</text>
</comment>
<evidence type="ECO:0000256" key="1">
    <source>
        <dbReference type="SAM" id="MobiDB-lite"/>
    </source>
</evidence>
<proteinExistence type="predicted"/>
<gene>
    <name evidence="2" type="ORF">R1flu_011720</name>
</gene>
<feature type="region of interest" description="Disordered" evidence="1">
    <location>
        <begin position="64"/>
        <end position="98"/>
    </location>
</feature>
<reference evidence="2 3" key="1">
    <citation type="submission" date="2024-09" db="EMBL/GenBank/DDBJ databases">
        <title>Chromosome-scale assembly of Riccia fluitans.</title>
        <authorList>
            <person name="Paukszto L."/>
            <person name="Sawicki J."/>
            <person name="Karawczyk K."/>
            <person name="Piernik-Szablinska J."/>
            <person name="Szczecinska M."/>
            <person name="Mazdziarz M."/>
        </authorList>
    </citation>
    <scope>NUCLEOTIDE SEQUENCE [LARGE SCALE GENOMIC DNA]</scope>
    <source>
        <strain evidence="2">Rf_01</strain>
        <tissue evidence="2">Aerial parts of the thallus</tissue>
    </source>
</reference>
<dbReference type="Proteomes" id="UP001605036">
    <property type="component" value="Unassembled WGS sequence"/>
</dbReference>
<evidence type="ECO:0000313" key="3">
    <source>
        <dbReference type="Proteomes" id="UP001605036"/>
    </source>
</evidence>
<dbReference type="EMBL" id="JBHFFA010000002">
    <property type="protein sequence ID" value="KAL2644133.1"/>
    <property type="molecule type" value="Genomic_DNA"/>
</dbReference>
<keyword evidence="3" id="KW-1185">Reference proteome</keyword>
<sequence length="327" mass="37047">MATTFAAGLVAYDFIHGAVREPKPRGSSILVSHPRRKGRHVQSHACNGVRINLETRWRVESFPKRDQLQGRGQSERIRASSRENEGQSPMELWPGASSPPDFEFGYQKAEEELQLDDTDSSTSAFSELIGSVVQPYMGDVEMLEEEELPAEYVPPPPISVEDVEMRNSVEEVMYMLLECIPGPMNALLHDQEKWDTLVRMFSVTVEVQDPLLCVKGLNSFERLLKVLCHSGIAVKLHDVYYESLAADKIKRWVYAVWTATLTNEVADNLEDSRNHNFKLSGESRFEVNKEGKVTSVSSRWYKLTEEDCVELADSKLWLADLYSKSGL</sequence>
<feature type="compositionally biased region" description="Basic and acidic residues" evidence="1">
    <location>
        <begin position="64"/>
        <end position="85"/>
    </location>
</feature>
<organism evidence="2 3">
    <name type="scientific">Riccia fluitans</name>
    <dbReference type="NCBI Taxonomy" id="41844"/>
    <lineage>
        <taxon>Eukaryota</taxon>
        <taxon>Viridiplantae</taxon>
        <taxon>Streptophyta</taxon>
        <taxon>Embryophyta</taxon>
        <taxon>Marchantiophyta</taxon>
        <taxon>Marchantiopsida</taxon>
        <taxon>Marchantiidae</taxon>
        <taxon>Marchantiales</taxon>
        <taxon>Ricciaceae</taxon>
        <taxon>Riccia</taxon>
    </lineage>
</organism>